<keyword evidence="3" id="KW-1185">Reference proteome</keyword>
<feature type="region of interest" description="Disordered" evidence="1">
    <location>
        <begin position="1"/>
        <end position="29"/>
    </location>
</feature>
<accession>A0ABM9GBV1</accession>
<name>A0ABM9GBV1_9BACL</name>
<dbReference type="EMBL" id="CALYLO010000018">
    <property type="protein sequence ID" value="CAH8249624.1"/>
    <property type="molecule type" value="Genomic_DNA"/>
</dbReference>
<evidence type="ECO:0000313" key="3">
    <source>
        <dbReference type="Proteomes" id="UP001154322"/>
    </source>
</evidence>
<reference evidence="2" key="1">
    <citation type="submission" date="2022-06" db="EMBL/GenBank/DDBJ databases">
        <authorList>
            <person name="Dietemann V."/>
            <person name="Ory F."/>
            <person name="Dainat B."/>
            <person name="Oberhansli S."/>
        </authorList>
    </citation>
    <scope>NUCLEOTIDE SEQUENCE</scope>
    <source>
        <strain evidence="2">Ena-SAMPLE-TAB-26-04-2022-14:26:32:270-5432</strain>
    </source>
</reference>
<sequence length="96" mass="10249">MVTAMARNGNGTGGGNKKNGKKKSSPSKLTPQQIAVVVGLLANALEVTSVLIDKNQRIEIVLEGSIRKKTRADRIAEELNNISVGDLLEAILLQKL</sequence>
<organism evidence="2 3">
    <name type="scientific">Paenibacillus melissococcoides</name>
    <dbReference type="NCBI Taxonomy" id="2912268"/>
    <lineage>
        <taxon>Bacteria</taxon>
        <taxon>Bacillati</taxon>
        <taxon>Bacillota</taxon>
        <taxon>Bacilli</taxon>
        <taxon>Bacillales</taxon>
        <taxon>Paenibacillaceae</taxon>
        <taxon>Paenibacillus</taxon>
    </lineage>
</organism>
<evidence type="ECO:0000313" key="2">
    <source>
        <dbReference type="EMBL" id="CAH8249624.1"/>
    </source>
</evidence>
<proteinExistence type="predicted"/>
<protein>
    <submittedName>
        <fullName evidence="2">Uncharacterized protein</fullName>
    </submittedName>
</protein>
<gene>
    <name evidence="2" type="ORF">WJ0W_006809</name>
</gene>
<evidence type="ECO:0000256" key="1">
    <source>
        <dbReference type="SAM" id="MobiDB-lite"/>
    </source>
</evidence>
<comment type="caution">
    <text evidence="2">The sequence shown here is derived from an EMBL/GenBank/DDBJ whole genome shotgun (WGS) entry which is preliminary data.</text>
</comment>
<dbReference type="RefSeq" id="WP_261945358.1">
    <property type="nucleotide sequence ID" value="NZ_AP031292.1"/>
</dbReference>
<dbReference type="Proteomes" id="UP001154322">
    <property type="component" value="Unassembled WGS sequence"/>
</dbReference>